<evidence type="ECO:0008006" key="4">
    <source>
        <dbReference type="Google" id="ProtNLM"/>
    </source>
</evidence>
<comment type="caution">
    <text evidence="2">The sequence shown here is derived from an EMBL/GenBank/DDBJ whole genome shotgun (WGS) entry which is preliminary data.</text>
</comment>
<evidence type="ECO:0000313" key="2">
    <source>
        <dbReference type="EMBL" id="KAK3375248.1"/>
    </source>
</evidence>
<protein>
    <recommendedName>
        <fullName evidence="4">ADF-H domain-containing protein</fullName>
    </recommendedName>
</protein>
<reference evidence="2" key="1">
    <citation type="journal article" date="2023" name="Mol. Phylogenet. Evol.">
        <title>Genome-scale phylogeny and comparative genomics of the fungal order Sordariales.</title>
        <authorList>
            <person name="Hensen N."/>
            <person name="Bonometti L."/>
            <person name="Westerberg I."/>
            <person name="Brannstrom I.O."/>
            <person name="Guillou S."/>
            <person name="Cros-Aarteil S."/>
            <person name="Calhoun S."/>
            <person name="Haridas S."/>
            <person name="Kuo A."/>
            <person name="Mondo S."/>
            <person name="Pangilinan J."/>
            <person name="Riley R."/>
            <person name="LaButti K."/>
            <person name="Andreopoulos B."/>
            <person name="Lipzen A."/>
            <person name="Chen C."/>
            <person name="Yan M."/>
            <person name="Daum C."/>
            <person name="Ng V."/>
            <person name="Clum A."/>
            <person name="Steindorff A."/>
            <person name="Ohm R.A."/>
            <person name="Martin F."/>
            <person name="Silar P."/>
            <person name="Natvig D.O."/>
            <person name="Lalanne C."/>
            <person name="Gautier V."/>
            <person name="Ament-Velasquez S.L."/>
            <person name="Kruys A."/>
            <person name="Hutchinson M.I."/>
            <person name="Powell A.J."/>
            <person name="Barry K."/>
            <person name="Miller A.N."/>
            <person name="Grigoriev I.V."/>
            <person name="Debuchy R."/>
            <person name="Gladieux P."/>
            <person name="Hiltunen Thoren M."/>
            <person name="Johannesson H."/>
        </authorList>
    </citation>
    <scope>NUCLEOTIDE SEQUENCE</scope>
    <source>
        <strain evidence="2">CBS 232.78</strain>
    </source>
</reference>
<feature type="region of interest" description="Disordered" evidence="1">
    <location>
        <begin position="1026"/>
        <end position="1086"/>
    </location>
</feature>
<dbReference type="SUPFAM" id="SSF55753">
    <property type="entry name" value="Actin depolymerizing proteins"/>
    <property type="match status" value="1"/>
</dbReference>
<feature type="compositionally biased region" description="Basic and acidic residues" evidence="1">
    <location>
        <begin position="941"/>
        <end position="958"/>
    </location>
</feature>
<feature type="compositionally biased region" description="Polar residues" evidence="1">
    <location>
        <begin position="484"/>
        <end position="494"/>
    </location>
</feature>
<feature type="compositionally biased region" description="Basic and acidic residues" evidence="1">
    <location>
        <begin position="573"/>
        <end position="610"/>
    </location>
</feature>
<feature type="compositionally biased region" description="Low complexity" evidence="1">
    <location>
        <begin position="1204"/>
        <end position="1269"/>
    </location>
</feature>
<feature type="compositionally biased region" description="Polar residues" evidence="1">
    <location>
        <begin position="1182"/>
        <end position="1191"/>
    </location>
</feature>
<feature type="compositionally biased region" description="Low complexity" evidence="1">
    <location>
        <begin position="1129"/>
        <end position="1140"/>
    </location>
</feature>
<feature type="compositionally biased region" description="Basic residues" evidence="1">
    <location>
        <begin position="382"/>
        <end position="391"/>
    </location>
</feature>
<dbReference type="Proteomes" id="UP001285441">
    <property type="component" value="Unassembled WGS sequence"/>
</dbReference>
<feature type="compositionally biased region" description="Basic and acidic residues" evidence="1">
    <location>
        <begin position="158"/>
        <end position="170"/>
    </location>
</feature>
<feature type="region of interest" description="Disordered" evidence="1">
    <location>
        <begin position="1100"/>
        <end position="1273"/>
    </location>
</feature>
<dbReference type="EMBL" id="JAULSW010000007">
    <property type="protein sequence ID" value="KAK3375248.1"/>
    <property type="molecule type" value="Genomic_DNA"/>
</dbReference>
<reference evidence="2" key="2">
    <citation type="submission" date="2023-06" db="EMBL/GenBank/DDBJ databases">
        <authorList>
            <consortium name="Lawrence Berkeley National Laboratory"/>
            <person name="Haridas S."/>
            <person name="Hensen N."/>
            <person name="Bonometti L."/>
            <person name="Westerberg I."/>
            <person name="Brannstrom I.O."/>
            <person name="Guillou S."/>
            <person name="Cros-Aarteil S."/>
            <person name="Calhoun S."/>
            <person name="Kuo A."/>
            <person name="Mondo S."/>
            <person name="Pangilinan J."/>
            <person name="Riley R."/>
            <person name="LaButti K."/>
            <person name="Andreopoulos B."/>
            <person name="Lipzen A."/>
            <person name="Chen C."/>
            <person name="Yanf M."/>
            <person name="Daum C."/>
            <person name="Ng V."/>
            <person name="Clum A."/>
            <person name="Steindorff A."/>
            <person name="Ohm R."/>
            <person name="Martin F."/>
            <person name="Silar P."/>
            <person name="Natvig D."/>
            <person name="Lalanne C."/>
            <person name="Gautier V."/>
            <person name="Ament-velasquez S.L."/>
            <person name="Kruys A."/>
            <person name="Hutchinson M.I."/>
            <person name="Powell A.J."/>
            <person name="Barry K."/>
            <person name="Miller A.N."/>
            <person name="Grigoriev I.V."/>
            <person name="Debuchy R."/>
            <person name="Gladieux P."/>
            <person name="Thoren M.H."/>
            <person name="Johannesson H."/>
        </authorList>
    </citation>
    <scope>NUCLEOTIDE SEQUENCE</scope>
    <source>
        <strain evidence="2">CBS 232.78</strain>
    </source>
</reference>
<proteinExistence type="predicted"/>
<dbReference type="InterPro" id="IPR029006">
    <property type="entry name" value="ADF-H/Gelsolin-like_dom_sf"/>
</dbReference>
<feature type="compositionally biased region" description="Low complexity" evidence="1">
    <location>
        <begin position="631"/>
        <end position="642"/>
    </location>
</feature>
<feature type="region of interest" description="Disordered" evidence="1">
    <location>
        <begin position="296"/>
        <end position="662"/>
    </location>
</feature>
<evidence type="ECO:0000313" key="3">
    <source>
        <dbReference type="Proteomes" id="UP001285441"/>
    </source>
</evidence>
<name>A0AAE0KEB9_9PEZI</name>
<accession>A0AAE0KEB9</accession>
<feature type="compositionally biased region" description="Basic and acidic residues" evidence="1">
    <location>
        <begin position="1059"/>
        <end position="1080"/>
    </location>
</feature>
<keyword evidence="3" id="KW-1185">Reference proteome</keyword>
<feature type="compositionally biased region" description="Polar residues" evidence="1">
    <location>
        <begin position="332"/>
        <end position="347"/>
    </location>
</feature>
<feature type="compositionally biased region" description="Basic and acidic residues" evidence="1">
    <location>
        <begin position="503"/>
        <end position="516"/>
    </location>
</feature>
<feature type="region of interest" description="Disordered" evidence="1">
    <location>
        <begin position="127"/>
        <end position="277"/>
    </location>
</feature>
<feature type="region of interest" description="Disordered" evidence="1">
    <location>
        <begin position="887"/>
        <end position="1010"/>
    </location>
</feature>
<feature type="compositionally biased region" description="Acidic residues" evidence="1">
    <location>
        <begin position="312"/>
        <end position="327"/>
    </location>
</feature>
<organism evidence="2 3">
    <name type="scientific">Podospora didyma</name>
    <dbReference type="NCBI Taxonomy" id="330526"/>
    <lineage>
        <taxon>Eukaryota</taxon>
        <taxon>Fungi</taxon>
        <taxon>Dikarya</taxon>
        <taxon>Ascomycota</taxon>
        <taxon>Pezizomycotina</taxon>
        <taxon>Sordariomycetes</taxon>
        <taxon>Sordariomycetidae</taxon>
        <taxon>Sordariales</taxon>
        <taxon>Podosporaceae</taxon>
        <taxon>Podospora</taxon>
    </lineage>
</organism>
<sequence>MSLNGLDDERVKEAHQAAVAEPGGWFLLKYVSRDEIELLGRGSGGIVEIRNGVAQYDEPSPLFGFLRYRRRNVVIKYLPEECSRLVQARASVHFNSFCERFSPYDTDFEITNAKELKDTKLSAACSLHAASGSTSSSTSSLRRRRLMEITEEEEEEERERKRQSTVKEEDQSGSPGGQEGLMATPSVVLQDPEPPITLNANLAGSPEASRFTDSLDPPSFIGAPRPASPAKSLDDAARRMSSQSARPDIYSTSSYPYGKPRVKLAPRPSADLSGRPLTSAGAAVYRPVSSIPAGLKTLLSKSGRKGRSQDKDLDEDDAESPIVEETDISLGTLPSISEPTRPHTSSGAHAVVTPAPAFLSNMPALPPAPSKQNTMTPEKARLLKAMKLREKKKMELQTKHDEHTVEAPSDLSSPSLPERDSAPETPATDPKENDEVEVEAGGLLENRLSISKADSGVDVGADQASVDTHMDSHPTSPFAASDMGDSTQASSLSESTDETVLASKEHDLPNWSEDGKYSVAASSPRRDEHEPTDGAEPTEELVKEVEPESDFTAHETQSEESSTDGEAVAGSQKVEEADGKEVERELDGEKESKVEPLMEFPEHGTEKDSDTLASLGGEGAPAPAVQTLPISKFSSAPSVSSPAEKEGSSRPTAVKSARSVETRLTDDAVEGDLARPLQLRIPFSKFSTQEGKSPTSPINRQIPSIVTHMSQDREAEERALSKEIDVENADVLETASIETRRSKRIAALEPIRTDIDGPEKDKRHSMASLFDDDGLMDELQSATVQQAKPVTVSKSPMTPFFSSDAKTRPPGPDSGFSTPRFVRTVSNPIRGPLLAPGDVTTSSARAVSSGAAYLHKIAQQQAADLRPKSSKIGSSISQRIKALEKLSANTSPVSGETVVKERPASTFFSVRKTSGREPSRSPSVVDRATSLTRGPTPSPPESRESSPETGKKSFRDRSGSLVNRLSMFEGGKMPRGRPESVQVTARIVRDATQPFSKAPEPKADAADFGPLDLKQSPLVVDVKKSPFPSLLSSSTPVPEQEPALEKKQSLLQRRFSKGRRSESRDRNKDIAKEEDKEVADTPRLARRRSSLTVVKDFIKDRRDNLLGAKSPSTDNLSITLSSATANLASPSGPTPTSRSPSRPPSVHQSLSFPRRLSISSRRSSLEQSSPVLSGSGLPTGPLSPSRTTEASGESDGGVRDKRSGSSSSNPGSISTSPTPGNGTGSNNNSSSSSNSSSNSNSRTSRFMRRLSSSLGSSKKSVPPSISPTVAEEEDAEVVAASIGVPQSRGNATTGAPSSAPTQPSIVAFMGDVNVQFPDNLLWKRRTICLDSQGFLILSAVQGAAAMPTAVAGKDRHHPVGTIKRYHMSDFRLPYNPEMEVQELPNSVVLDFVDGSGLQIACEDRAGQMNVLHILQKAHQSHTSFGL</sequence>
<evidence type="ECO:0000256" key="1">
    <source>
        <dbReference type="SAM" id="MobiDB-lite"/>
    </source>
</evidence>
<feature type="compositionally biased region" description="Polar residues" evidence="1">
    <location>
        <begin position="240"/>
        <end position="255"/>
    </location>
</feature>
<feature type="region of interest" description="Disordered" evidence="1">
    <location>
        <begin position="786"/>
        <end position="839"/>
    </location>
</feature>
<feature type="compositionally biased region" description="Basic and acidic residues" evidence="1">
    <location>
        <begin position="540"/>
        <end position="557"/>
    </location>
</feature>
<feature type="compositionally biased region" description="Polar residues" evidence="1">
    <location>
        <begin position="1110"/>
        <end position="1128"/>
    </location>
</feature>
<dbReference type="CDD" id="cd11282">
    <property type="entry name" value="ADF_coactosin_like"/>
    <property type="match status" value="1"/>
</dbReference>
<feature type="compositionally biased region" description="Polar residues" evidence="1">
    <location>
        <begin position="786"/>
        <end position="796"/>
    </location>
</feature>
<feature type="compositionally biased region" description="Basic and acidic residues" evidence="1">
    <location>
        <begin position="392"/>
        <end position="405"/>
    </location>
</feature>
<gene>
    <name evidence="2" type="ORF">B0H63DRAFT_273046</name>
</gene>
<feature type="compositionally biased region" description="Low complexity" evidence="1">
    <location>
        <begin position="1149"/>
        <end position="1169"/>
    </location>
</feature>
<dbReference type="Gene3D" id="3.40.20.10">
    <property type="entry name" value="Severin"/>
    <property type="match status" value="1"/>
</dbReference>